<evidence type="ECO:0000259" key="1">
    <source>
        <dbReference type="PROSITE" id="PS51704"/>
    </source>
</evidence>
<evidence type="ECO:0000313" key="3">
    <source>
        <dbReference type="Proteomes" id="UP000092573"/>
    </source>
</evidence>
<dbReference type="Proteomes" id="UP000092573">
    <property type="component" value="Chromosome"/>
</dbReference>
<name>A0A1B1MXA8_9BACL</name>
<protein>
    <submittedName>
        <fullName evidence="2">Glycerophosphodiester phosphodiesterase</fullName>
    </submittedName>
</protein>
<dbReference type="PANTHER" id="PTHR46211:SF14">
    <property type="entry name" value="GLYCEROPHOSPHODIESTER PHOSPHODIESTERASE"/>
    <property type="match status" value="1"/>
</dbReference>
<dbReference type="GO" id="GO:0008081">
    <property type="term" value="F:phosphoric diester hydrolase activity"/>
    <property type="evidence" value="ECO:0007669"/>
    <property type="project" value="InterPro"/>
</dbReference>
<dbReference type="InterPro" id="IPR017946">
    <property type="entry name" value="PLC-like_Pdiesterase_TIM-brl"/>
</dbReference>
<proteinExistence type="predicted"/>
<dbReference type="EMBL" id="CP014167">
    <property type="protein sequence ID" value="ANS73821.1"/>
    <property type="molecule type" value="Genomic_DNA"/>
</dbReference>
<dbReference type="PANTHER" id="PTHR46211">
    <property type="entry name" value="GLYCEROPHOSPHORYL DIESTER PHOSPHODIESTERASE"/>
    <property type="match status" value="1"/>
</dbReference>
<evidence type="ECO:0000313" key="2">
    <source>
        <dbReference type="EMBL" id="ANS73821.1"/>
    </source>
</evidence>
<accession>A0A1B1MXA8</accession>
<sequence>MNRYCAAHRGYSGVAPENTMAAVRMAMEEPCVTWMEVDVQLSKDGVPVIFHDYSVNRTTNGRGAVREKTFAELRKLDAGSWKSPFYAGEKIITLDELLDTVKGRLKLNLEIKTQEGMYPGLENKMIDAVRSRNMQDDVVMTSFDVAALGKVKFEDPGIQTGLITDRQTPELFRRLKDLGCNFLSMAHRKIDERLVAEAGRRKIQIMAWTVDRPKSMLRLAALDRNILICTNRPGIFRETFIETEAIKPKRKWWRLGGR</sequence>
<dbReference type="PROSITE" id="PS51704">
    <property type="entry name" value="GP_PDE"/>
    <property type="match status" value="1"/>
</dbReference>
<dbReference type="SUPFAM" id="SSF51695">
    <property type="entry name" value="PLC-like phosphodiesterases"/>
    <property type="match status" value="1"/>
</dbReference>
<feature type="domain" description="GP-PDE" evidence="1">
    <location>
        <begin position="3"/>
        <end position="240"/>
    </location>
</feature>
<gene>
    <name evidence="2" type="ORF">AWM70_03915</name>
</gene>
<dbReference type="GO" id="GO:0006629">
    <property type="term" value="P:lipid metabolic process"/>
    <property type="evidence" value="ECO:0007669"/>
    <property type="project" value="InterPro"/>
</dbReference>
<reference evidence="2 3" key="1">
    <citation type="submission" date="2016-01" db="EMBL/GenBank/DDBJ databases">
        <title>Complete Genome Sequence of Paenibacillus yonginensis DCY84, a novel Plant Growth-Promoting Bacteria with Elicitation of Induced Systemic Resistance.</title>
        <authorList>
            <person name="Kim Y.J."/>
            <person name="Yang D.C."/>
            <person name="Sukweenadhi J."/>
        </authorList>
    </citation>
    <scope>NUCLEOTIDE SEQUENCE [LARGE SCALE GENOMIC DNA]</scope>
    <source>
        <strain evidence="2 3">DCY84</strain>
    </source>
</reference>
<dbReference type="KEGG" id="pyg:AWM70_03915"/>
<keyword evidence="3" id="KW-1185">Reference proteome</keyword>
<dbReference type="Pfam" id="PF03009">
    <property type="entry name" value="GDPD"/>
    <property type="match status" value="1"/>
</dbReference>
<dbReference type="Gene3D" id="3.20.20.190">
    <property type="entry name" value="Phosphatidylinositol (PI) phosphodiesterase"/>
    <property type="match status" value="1"/>
</dbReference>
<dbReference type="RefSeq" id="WP_068694432.1">
    <property type="nucleotide sequence ID" value="NZ_CP014167.1"/>
</dbReference>
<dbReference type="InterPro" id="IPR030395">
    <property type="entry name" value="GP_PDE_dom"/>
</dbReference>
<dbReference type="AlphaFoldDB" id="A0A1B1MXA8"/>
<dbReference type="STRING" id="1462996.AWM70_03915"/>
<organism evidence="2 3">
    <name type="scientific">Paenibacillus yonginensis</name>
    <dbReference type="NCBI Taxonomy" id="1462996"/>
    <lineage>
        <taxon>Bacteria</taxon>
        <taxon>Bacillati</taxon>
        <taxon>Bacillota</taxon>
        <taxon>Bacilli</taxon>
        <taxon>Bacillales</taxon>
        <taxon>Paenibacillaceae</taxon>
        <taxon>Paenibacillus</taxon>
    </lineage>
</organism>
<dbReference type="OrthoDB" id="384721at2"/>